<proteinExistence type="predicted"/>
<evidence type="ECO:0000313" key="1">
    <source>
        <dbReference type="EMBL" id="MBN9670320.1"/>
    </source>
</evidence>
<evidence type="ECO:0000313" key="2">
    <source>
        <dbReference type="Proteomes" id="UP000664096"/>
    </source>
</evidence>
<protein>
    <submittedName>
        <fullName evidence="1">Uncharacterized protein</fullName>
    </submittedName>
</protein>
<dbReference type="Proteomes" id="UP000664096">
    <property type="component" value="Unassembled WGS sequence"/>
</dbReference>
<accession>A0A939J3N5</accession>
<gene>
    <name evidence="1" type="ORF">JF539_08215</name>
</gene>
<dbReference type="EMBL" id="JAEKJZ010000001">
    <property type="protein sequence ID" value="MBN9670320.1"/>
    <property type="molecule type" value="Genomic_DNA"/>
</dbReference>
<sequence length="48" mass="5718">MIHRESDLQVLRIGKIDEKRRRNCSGLQQGVFAKIAANYEVSEYRFYK</sequence>
<dbReference type="AlphaFoldDB" id="A0A939J3N5"/>
<comment type="caution">
    <text evidence="1">The sequence shown here is derived from an EMBL/GenBank/DDBJ whole genome shotgun (WGS) entry which is preliminary data.</text>
</comment>
<organism evidence="1 2">
    <name type="scientific">Roseibium aggregatum</name>
    <dbReference type="NCBI Taxonomy" id="187304"/>
    <lineage>
        <taxon>Bacteria</taxon>
        <taxon>Pseudomonadati</taxon>
        <taxon>Pseudomonadota</taxon>
        <taxon>Alphaproteobacteria</taxon>
        <taxon>Hyphomicrobiales</taxon>
        <taxon>Stappiaceae</taxon>
        <taxon>Roseibium</taxon>
    </lineage>
</organism>
<reference evidence="1" key="1">
    <citation type="submission" date="2020-12" db="EMBL/GenBank/DDBJ databases">
        <title>Oil enriched cultivation method for isolating marine PHA-producing bacteria.</title>
        <authorList>
            <person name="Zheng W."/>
            <person name="Yu S."/>
            <person name="Huang Y."/>
        </authorList>
    </citation>
    <scope>NUCLEOTIDE SEQUENCE</scope>
    <source>
        <strain evidence="1">SY-2-12</strain>
    </source>
</reference>
<name>A0A939J3N5_9HYPH</name>
<dbReference type="RefSeq" id="WP_207139812.1">
    <property type="nucleotide sequence ID" value="NZ_JAEKJZ010000001.1"/>
</dbReference>